<feature type="signal peptide" evidence="1">
    <location>
        <begin position="1"/>
        <end position="19"/>
    </location>
</feature>
<dbReference type="SUPFAM" id="SSF56300">
    <property type="entry name" value="Metallo-dependent phosphatases"/>
    <property type="match status" value="1"/>
</dbReference>
<dbReference type="KEGG" id="run:DR864_13695"/>
<dbReference type="Proteomes" id="UP000251993">
    <property type="component" value="Chromosome"/>
</dbReference>
<feature type="domain" description="Calcineurin-like phosphoesterase" evidence="2">
    <location>
        <begin position="52"/>
        <end position="295"/>
    </location>
</feature>
<dbReference type="EMBL" id="CP030850">
    <property type="protein sequence ID" value="AXE18729.1"/>
    <property type="molecule type" value="Genomic_DNA"/>
</dbReference>
<keyword evidence="1" id="KW-0732">Signal</keyword>
<evidence type="ECO:0000313" key="4">
    <source>
        <dbReference type="Proteomes" id="UP000251993"/>
    </source>
</evidence>
<protein>
    <submittedName>
        <fullName evidence="3">Metallophosphoesterase</fullName>
    </submittedName>
</protein>
<dbReference type="InterPro" id="IPR004843">
    <property type="entry name" value="Calcineurin-like_PHP"/>
</dbReference>
<dbReference type="InterPro" id="IPR051918">
    <property type="entry name" value="STPP_CPPED1"/>
</dbReference>
<evidence type="ECO:0000256" key="1">
    <source>
        <dbReference type="SAM" id="SignalP"/>
    </source>
</evidence>
<evidence type="ECO:0000313" key="3">
    <source>
        <dbReference type="EMBL" id="AXE18729.1"/>
    </source>
</evidence>
<accession>A0A344TJA8</accession>
<evidence type="ECO:0000259" key="2">
    <source>
        <dbReference type="Pfam" id="PF00149"/>
    </source>
</evidence>
<dbReference type="PANTHER" id="PTHR43143:SF1">
    <property type="entry name" value="SERINE_THREONINE-PROTEIN PHOSPHATASE CPPED1"/>
    <property type="match status" value="1"/>
</dbReference>
<gene>
    <name evidence="3" type="ORF">DR864_13695</name>
</gene>
<organism evidence="3 4">
    <name type="scientific">Runella rosea</name>
    <dbReference type="NCBI Taxonomy" id="2259595"/>
    <lineage>
        <taxon>Bacteria</taxon>
        <taxon>Pseudomonadati</taxon>
        <taxon>Bacteroidota</taxon>
        <taxon>Cytophagia</taxon>
        <taxon>Cytophagales</taxon>
        <taxon>Spirosomataceae</taxon>
        <taxon>Runella</taxon>
    </lineage>
</organism>
<name>A0A344TJA8_9BACT</name>
<dbReference type="GO" id="GO:0016787">
    <property type="term" value="F:hydrolase activity"/>
    <property type="evidence" value="ECO:0007669"/>
    <property type="project" value="InterPro"/>
</dbReference>
<dbReference type="Pfam" id="PF00149">
    <property type="entry name" value="Metallophos"/>
    <property type="match status" value="1"/>
</dbReference>
<dbReference type="InterPro" id="IPR029052">
    <property type="entry name" value="Metallo-depent_PP-like"/>
</dbReference>
<feature type="chain" id="PRO_5016806917" evidence="1">
    <location>
        <begin position="20"/>
        <end position="327"/>
    </location>
</feature>
<sequence length="327" mass="37203">MKRRTLLSSLALAPLAIHAKNTPQPTLSERGTFAIDSNRVRFFHAAIRERFSILFVADTHLFIDDARGEPYRQYSARMAKAYNQTKHFQTGEPTNPEKCFQETLAIAQKEKVSLVALIGDIMSFPSEAAVDWVSQQLKTANLPYVYTAGNHDWHYEGMSGSARELRDTWTKKRLFPLYQDENPLMTVREVNGVRFVVIDNSIYEILPEQLAFFRKEVATGKPLVLMVHIPLYAPERGMGFGCGHPEWSAKTDRNYELERRQRWPEAGHTEVTMTFHKEVMKAPNLLGVFAGHTHNQSLDVVNGLPQIVTNPNATGAYLKIEFVPQSR</sequence>
<dbReference type="AlphaFoldDB" id="A0A344TJA8"/>
<proteinExistence type="predicted"/>
<dbReference type="RefSeq" id="WP_114067511.1">
    <property type="nucleotide sequence ID" value="NZ_CP030850.1"/>
</dbReference>
<dbReference type="OrthoDB" id="181729at2"/>
<reference evidence="3 4" key="1">
    <citation type="submission" date="2018-07" db="EMBL/GenBank/DDBJ databases">
        <title>Genome sequencing of Runella.</title>
        <authorList>
            <person name="Baek M.-G."/>
            <person name="Yi H."/>
        </authorList>
    </citation>
    <scope>NUCLEOTIDE SEQUENCE [LARGE SCALE GENOMIC DNA]</scope>
    <source>
        <strain evidence="3 4">HYN0085</strain>
    </source>
</reference>
<dbReference type="Gene3D" id="3.60.21.10">
    <property type="match status" value="1"/>
</dbReference>
<keyword evidence="4" id="KW-1185">Reference proteome</keyword>
<dbReference type="PANTHER" id="PTHR43143">
    <property type="entry name" value="METALLOPHOSPHOESTERASE, CALCINEURIN SUPERFAMILY"/>
    <property type="match status" value="1"/>
</dbReference>